<dbReference type="InterPro" id="IPR013563">
    <property type="entry name" value="Oligopep_ABC_C"/>
</dbReference>
<comment type="caution">
    <text evidence="5">The sequence shown here is derived from an EMBL/GenBank/DDBJ whole genome shotgun (WGS) entry which is preliminary data.</text>
</comment>
<evidence type="ECO:0000259" key="4">
    <source>
        <dbReference type="PROSITE" id="PS50893"/>
    </source>
</evidence>
<dbReference type="Pfam" id="PF08352">
    <property type="entry name" value="oligo_HPY"/>
    <property type="match status" value="1"/>
</dbReference>
<feature type="domain" description="ABC transporter" evidence="4">
    <location>
        <begin position="5"/>
        <end position="248"/>
    </location>
</feature>
<dbReference type="InterPro" id="IPR050319">
    <property type="entry name" value="ABC_transp_ATP-bind"/>
</dbReference>
<reference evidence="5 6" key="1">
    <citation type="submission" date="2019-03" db="EMBL/GenBank/DDBJ databases">
        <title>Genomic Encyclopedia of Type Strains, Phase IV (KMG-IV): sequencing the most valuable type-strain genomes for metagenomic binning, comparative biology and taxonomic classification.</title>
        <authorList>
            <person name="Goeker M."/>
        </authorList>
    </citation>
    <scope>NUCLEOTIDE SEQUENCE [LARGE SCALE GENOMIC DNA]</scope>
    <source>
        <strain evidence="5 6">DSM 25964</strain>
    </source>
</reference>
<name>A0A4R8MB71_9BACT</name>
<dbReference type="InterPro" id="IPR003439">
    <property type="entry name" value="ABC_transporter-like_ATP-bd"/>
</dbReference>
<dbReference type="GO" id="GO:0015833">
    <property type="term" value="P:peptide transport"/>
    <property type="evidence" value="ECO:0007669"/>
    <property type="project" value="InterPro"/>
</dbReference>
<dbReference type="RefSeq" id="WP_133956584.1">
    <property type="nucleotide sequence ID" value="NZ_SORI01000003.1"/>
</dbReference>
<dbReference type="GO" id="GO:0055085">
    <property type="term" value="P:transmembrane transport"/>
    <property type="evidence" value="ECO:0007669"/>
    <property type="project" value="UniProtKB-ARBA"/>
</dbReference>
<dbReference type="Gene3D" id="3.40.50.300">
    <property type="entry name" value="P-loop containing nucleotide triphosphate hydrolases"/>
    <property type="match status" value="1"/>
</dbReference>
<dbReference type="AlphaFoldDB" id="A0A4R8MB71"/>
<organism evidence="5 6">
    <name type="scientific">Aminivibrio pyruvatiphilus</name>
    <dbReference type="NCBI Taxonomy" id="1005740"/>
    <lineage>
        <taxon>Bacteria</taxon>
        <taxon>Thermotogati</taxon>
        <taxon>Synergistota</taxon>
        <taxon>Synergistia</taxon>
        <taxon>Synergistales</taxon>
        <taxon>Aminobacteriaceae</taxon>
        <taxon>Aminivibrio</taxon>
    </lineage>
</organism>
<keyword evidence="2" id="KW-0547">Nucleotide-binding</keyword>
<dbReference type="Proteomes" id="UP000295066">
    <property type="component" value="Unassembled WGS sequence"/>
</dbReference>
<dbReference type="GO" id="GO:0005524">
    <property type="term" value="F:ATP binding"/>
    <property type="evidence" value="ECO:0007669"/>
    <property type="project" value="UniProtKB-KW"/>
</dbReference>
<protein>
    <submittedName>
        <fullName evidence="5">Peptide/nickel transport system ATP-binding protein/oligopeptide transport system ATP-binding protein</fullName>
    </submittedName>
</protein>
<evidence type="ECO:0000256" key="3">
    <source>
        <dbReference type="ARBA" id="ARBA00022840"/>
    </source>
</evidence>
<keyword evidence="1" id="KW-0813">Transport</keyword>
<keyword evidence="6" id="KW-1185">Reference proteome</keyword>
<dbReference type="SMART" id="SM00382">
    <property type="entry name" value="AAA"/>
    <property type="match status" value="1"/>
</dbReference>
<proteinExistence type="predicted"/>
<dbReference type="InterPro" id="IPR027417">
    <property type="entry name" value="P-loop_NTPase"/>
</dbReference>
<gene>
    <name evidence="5" type="ORF">C8D99_103153</name>
</gene>
<accession>A0A4R8MB71</accession>
<dbReference type="NCBIfam" id="TIGR01727">
    <property type="entry name" value="oligo_HPY"/>
    <property type="match status" value="1"/>
</dbReference>
<dbReference type="InterPro" id="IPR003593">
    <property type="entry name" value="AAA+_ATPase"/>
</dbReference>
<sequence>MPDLIKVENLVKYFPVAAGNVHAVDDVSFAIREGETLGLVGESGCGKSTTGRLLIRLIEATSGRILYRGRDIASADKKTLHDMRKEMQIIFQDPFSSLDPRKSIGETIGKPLEIFGMGSKREREEMVDALMEKVGLSPRLFYKYPHELDGGRRQRVGIARALSLSPSFIVCDEPVSALDVSIQAQILNLLKELQETMKLTYLFVSHDLSVVKHISNRIAVMYLGKIVESSPSLELFSNTLHPYSQALLAAVPIPKLNRKRERFILSGGVPSPINPPSGCRFHTRCPWKMDICSREEPPLTDRGGGHFVACHKVK</sequence>
<evidence type="ECO:0000313" key="6">
    <source>
        <dbReference type="Proteomes" id="UP000295066"/>
    </source>
</evidence>
<dbReference type="PROSITE" id="PS50893">
    <property type="entry name" value="ABC_TRANSPORTER_2"/>
    <property type="match status" value="1"/>
</dbReference>
<dbReference type="OrthoDB" id="9802264at2"/>
<dbReference type="CDD" id="cd03257">
    <property type="entry name" value="ABC_NikE_OppD_transporters"/>
    <property type="match status" value="1"/>
</dbReference>
<evidence type="ECO:0000256" key="2">
    <source>
        <dbReference type="ARBA" id="ARBA00022741"/>
    </source>
</evidence>
<dbReference type="FunFam" id="3.40.50.300:FF:000016">
    <property type="entry name" value="Oligopeptide ABC transporter ATP-binding component"/>
    <property type="match status" value="1"/>
</dbReference>
<keyword evidence="3 5" id="KW-0067">ATP-binding</keyword>
<dbReference type="PANTHER" id="PTHR43776">
    <property type="entry name" value="TRANSPORT ATP-BINDING PROTEIN"/>
    <property type="match status" value="1"/>
</dbReference>
<dbReference type="PANTHER" id="PTHR43776:SF8">
    <property type="entry name" value="ABC TRANSPORTER, ATP-BINDING PROTEIN"/>
    <property type="match status" value="1"/>
</dbReference>
<dbReference type="SUPFAM" id="SSF52540">
    <property type="entry name" value="P-loop containing nucleoside triphosphate hydrolases"/>
    <property type="match status" value="1"/>
</dbReference>
<evidence type="ECO:0000256" key="1">
    <source>
        <dbReference type="ARBA" id="ARBA00022448"/>
    </source>
</evidence>
<evidence type="ECO:0000313" key="5">
    <source>
        <dbReference type="EMBL" id="TDY62933.1"/>
    </source>
</evidence>
<dbReference type="Pfam" id="PF00005">
    <property type="entry name" value="ABC_tran"/>
    <property type="match status" value="1"/>
</dbReference>
<dbReference type="GO" id="GO:0016887">
    <property type="term" value="F:ATP hydrolysis activity"/>
    <property type="evidence" value="ECO:0007669"/>
    <property type="project" value="InterPro"/>
</dbReference>
<dbReference type="EMBL" id="SORI01000003">
    <property type="protein sequence ID" value="TDY62933.1"/>
    <property type="molecule type" value="Genomic_DNA"/>
</dbReference>